<feature type="chain" id="PRO_5047142139" description="SbsC C-terminal domain-containing protein" evidence="3">
    <location>
        <begin position="28"/>
        <end position="747"/>
    </location>
</feature>
<sequence>MRRIAKKIACSIAIVAVISSSTQQAGAATNTNQLVTDAQNAGTILKWAISVEGSADFKTRPYNQYNIAKKTILAAENAALNVSTSEKLSVQAKLVEPKIHVKRAQAYIDAITSSEKIKELTYNLQKAISSEDLNQVESAYHTATAEYRKQVKLLDRVYGQSTRDGIRNAVKPAMEKLINQVNYDVTVKMHLDKASNNIQENKLEEAAFELEKADYYLNLKDAKFTFKNLLTKTYADILESLPLKPLTVFTDGKNTVTINFSKMYAIPLIGFEAGQFKISRETIQSAKLSEDKKSVIITTSDLNPSTYYTVTWKDHKLEFATEAKPDTTGILLSETNVAYMETTNNRIYSAKLTNSDGSPYVGRVRVSLTDANPTNETTTSSTARITSANGNFGTAGQEATTYTDQNGNLFFIIEAGNLTSVTYVQPIIQKLNGNQTSKKASITHFLQLQNTSGFYKLGINGSHIFLENDYLYSVGFKYKWDSNDLFFIRGQNVPQEVFERALSNGDALMVGYEVRDENISTWNITIDVTEAAKVEITNPAHTPVTYDGSSYMISGTGQAEYTVHLYQNGIFLGTTKVDANGEWTYGSVSLLQNEANKFEAYQYAPGKDGHNGEGSENPTSPANAIINEGAFASTKITLNDVDNNGITISDTIDFTFLNPSYGHQFKKDLAGSLTINDGFGRTAVVKVDYIDGDTLKVVDFVTTEPKFTHNSASLIIVGTTGVVNQNQLAFNVKVTNSNGPVILSSVK</sequence>
<dbReference type="InterPro" id="IPR041378">
    <property type="entry name" value="S-layer_SbsC_C"/>
</dbReference>
<gene>
    <name evidence="5" type="ORF">WAX74_04045</name>
</gene>
<dbReference type="Proteomes" id="UP001364890">
    <property type="component" value="Unassembled WGS sequence"/>
</dbReference>
<evidence type="ECO:0000313" key="6">
    <source>
        <dbReference type="Proteomes" id="UP001364890"/>
    </source>
</evidence>
<organism evidence="5 6">
    <name type="scientific">Psychrobacillus mangrovi</name>
    <dbReference type="NCBI Taxonomy" id="3117745"/>
    <lineage>
        <taxon>Bacteria</taxon>
        <taxon>Bacillati</taxon>
        <taxon>Bacillota</taxon>
        <taxon>Bacilli</taxon>
        <taxon>Bacillales</taxon>
        <taxon>Bacillaceae</taxon>
        <taxon>Psychrobacillus</taxon>
    </lineage>
</organism>
<dbReference type="Gene3D" id="1.20.58.780">
    <property type="match status" value="1"/>
</dbReference>
<evidence type="ECO:0000256" key="3">
    <source>
        <dbReference type="SAM" id="SignalP"/>
    </source>
</evidence>
<accession>A0ABU8F1E0</accession>
<dbReference type="Gene3D" id="2.60.40.1220">
    <property type="match status" value="1"/>
</dbReference>
<reference evidence="5 6" key="1">
    <citation type="submission" date="2024-01" db="EMBL/GenBank/DDBJ databases">
        <title>Seven novel Bacillus-like species.</title>
        <authorList>
            <person name="Liu G."/>
        </authorList>
    </citation>
    <scope>NUCLEOTIDE SEQUENCE [LARGE SCALE GENOMIC DNA]</scope>
    <source>
        <strain evidence="5 6">FJAT-51614</strain>
    </source>
</reference>
<dbReference type="EMBL" id="JBAWSY010000002">
    <property type="protein sequence ID" value="MEI4768828.1"/>
    <property type="molecule type" value="Genomic_DNA"/>
</dbReference>
<comment type="caution">
    <text evidence="5">The sequence shown here is derived from an EMBL/GenBank/DDBJ whole genome shotgun (WGS) entry which is preliminary data.</text>
</comment>
<evidence type="ECO:0000313" key="5">
    <source>
        <dbReference type="EMBL" id="MEI4768828.1"/>
    </source>
</evidence>
<keyword evidence="6" id="KW-1185">Reference proteome</keyword>
<proteinExistence type="predicted"/>
<evidence type="ECO:0000256" key="2">
    <source>
        <dbReference type="SAM" id="MobiDB-lite"/>
    </source>
</evidence>
<dbReference type="RefSeq" id="WP_336496381.1">
    <property type="nucleotide sequence ID" value="NZ_JBAWSY010000002.1"/>
</dbReference>
<feature type="domain" description="SbsC C-terminal" evidence="4">
    <location>
        <begin position="46"/>
        <end position="168"/>
    </location>
</feature>
<dbReference type="Pfam" id="PF18058">
    <property type="entry name" value="SbsC_C"/>
    <property type="match status" value="1"/>
</dbReference>
<evidence type="ECO:0000256" key="1">
    <source>
        <dbReference type="ARBA" id="ARBA00022729"/>
    </source>
</evidence>
<dbReference type="InterPro" id="IPR014755">
    <property type="entry name" value="Cu-Rt/internalin_Ig-like"/>
</dbReference>
<evidence type="ECO:0000259" key="4">
    <source>
        <dbReference type="Pfam" id="PF18058"/>
    </source>
</evidence>
<name>A0ABU8F1E0_9BACI</name>
<feature type="compositionally biased region" description="Low complexity" evidence="2">
    <location>
        <begin position="371"/>
        <end position="389"/>
    </location>
</feature>
<feature type="region of interest" description="Disordered" evidence="2">
    <location>
        <begin position="371"/>
        <end position="390"/>
    </location>
</feature>
<protein>
    <recommendedName>
        <fullName evidence="4">SbsC C-terminal domain-containing protein</fullName>
    </recommendedName>
</protein>
<keyword evidence="1 3" id="KW-0732">Signal</keyword>
<feature type="signal peptide" evidence="3">
    <location>
        <begin position="1"/>
        <end position="27"/>
    </location>
</feature>